<dbReference type="KEGG" id="spu:576034"/>
<dbReference type="InterPro" id="IPR047225">
    <property type="entry name" value="PH_GRAF"/>
</dbReference>
<feature type="compositionally biased region" description="Polar residues" evidence="4">
    <location>
        <begin position="618"/>
        <end position="641"/>
    </location>
</feature>
<evidence type="ECO:0000256" key="2">
    <source>
        <dbReference type="ARBA" id="ARBA00022468"/>
    </source>
</evidence>
<keyword evidence="1 3" id="KW-0728">SH3 domain</keyword>
<dbReference type="GO" id="GO:0005737">
    <property type="term" value="C:cytoplasm"/>
    <property type="evidence" value="ECO:0007669"/>
    <property type="project" value="InterPro"/>
</dbReference>
<dbReference type="PANTHER" id="PTHR12552">
    <property type="entry name" value="OLIGOPHRENIN 1"/>
    <property type="match status" value="1"/>
</dbReference>
<dbReference type="OMA" id="MRSPMVQ"/>
<feature type="compositionally biased region" description="Low complexity" evidence="4">
    <location>
        <begin position="958"/>
        <end position="977"/>
    </location>
</feature>
<dbReference type="CDD" id="cd01249">
    <property type="entry name" value="BAR-PH_GRAF_family"/>
    <property type="match status" value="1"/>
</dbReference>
<dbReference type="GeneID" id="576034"/>
<dbReference type="FunFam" id="1.20.1270.60:FF:000001">
    <property type="entry name" value="Rho GTPase-activating protein 26"/>
    <property type="match status" value="1"/>
</dbReference>
<feature type="compositionally biased region" description="Basic and acidic residues" evidence="4">
    <location>
        <begin position="942"/>
        <end position="957"/>
    </location>
</feature>
<dbReference type="FunFam" id="1.10.555.10:FF:000006">
    <property type="entry name" value="Rho GTPase activating protein 26"/>
    <property type="match status" value="1"/>
</dbReference>
<dbReference type="InterPro" id="IPR027267">
    <property type="entry name" value="AH/BAR_dom_sf"/>
</dbReference>
<dbReference type="PROSITE" id="PS50003">
    <property type="entry name" value="PH_DOMAIN"/>
    <property type="match status" value="1"/>
</dbReference>
<dbReference type="SUPFAM" id="SSF48350">
    <property type="entry name" value="GTPase activation domain, GAP"/>
    <property type="match status" value="1"/>
</dbReference>
<dbReference type="CDD" id="cd07602">
    <property type="entry name" value="BAR_RhoGAP_OPHN1-like"/>
    <property type="match status" value="1"/>
</dbReference>
<dbReference type="PROSITE" id="PS50238">
    <property type="entry name" value="RHOGAP"/>
    <property type="match status" value="1"/>
</dbReference>
<dbReference type="EnsemblMetazoa" id="XM_030980359">
    <property type="protein sequence ID" value="XP_030836219"/>
    <property type="gene ID" value="LOC576034"/>
</dbReference>
<feature type="compositionally biased region" description="Basic and acidic residues" evidence="4">
    <location>
        <begin position="643"/>
        <end position="653"/>
    </location>
</feature>
<dbReference type="InterPro" id="IPR036028">
    <property type="entry name" value="SH3-like_dom_sf"/>
</dbReference>
<dbReference type="InterPro" id="IPR001452">
    <property type="entry name" value="SH3_domain"/>
</dbReference>
<name>A0A7M7SWF8_STRPU</name>
<dbReference type="InParanoid" id="A0A7M7SWF8"/>
<dbReference type="RefSeq" id="XP_030836219.1">
    <property type="nucleotide sequence ID" value="XM_030980359.1"/>
</dbReference>
<protein>
    <recommendedName>
        <fullName evidence="10">Rho GTPase-activating protein 26-like</fullName>
    </recommendedName>
</protein>
<feature type="compositionally biased region" description="Pro residues" evidence="4">
    <location>
        <begin position="708"/>
        <end position="723"/>
    </location>
</feature>
<dbReference type="SMART" id="SM00233">
    <property type="entry name" value="PH"/>
    <property type="match status" value="1"/>
</dbReference>
<dbReference type="InterPro" id="IPR047234">
    <property type="entry name" value="GRAF_fam"/>
</dbReference>
<sequence length="1052" mass="118333">MVLSPLEFSECYLDSPEFREKLRAHENELDRTNKAIKELIRDGKALLSAARNLSKAQRAFSETLMNFNFECIGTSQTDAEIDISQSLKEFGRLIALIEDERDRMLEHAKDQLIVPLEAFRKEQVGPAKEGKKDFERQTEKFCKSLDSYVSLSTRKKEASLQEADATLDMERRQFHKDSLCYVFKMQQVQEKKKFEFVETLLGFMYSWLTFYHQGHEVSREFKPYMTELQLKLQNIRAGFDATKEEAENLMHKMMEKPHENRKNKSTQEGYLFMYEKRALGSSWIKQYCLYHKESKKLIMQQYVQTLPKVTSEEVITVLTCTRRMSESIEKRFCFDITVMEKPNVLTFQAVTEEERSQWMRSMGGKEPVYLNPSLISNSDENLLNDIGFHFIRKCIEAIESRGLDDQGLYRVVGVSSKVQRLTSVCLGKGKSVDKRKPQNVNLSDSGEWEIKTITSALKNYFRNLPEPLMTHKNHEELMLAAKQESKTLRVNDIHAIIHTLPEPNFEMLDLVIGHLNRVAGNCAKNLMTVANLGVCFGPTLMRPEEETMKAIMEIKFSNIIIEILISNYQKIFKTTPDGLPPALSTRTPTTNFPNSASSSISSSSSASSSSRASPRHATPNSTPKDGRQATPTDSTGSTVSREPSPRRPGETNKNKWNIRLRRTDSANRANNNATHLHNGNNGGVTQTLPRAPPFRTTGNSMFYTKPMHSPPPVSPKPKSPPPVTYRSRTPQPISPTHSNDSFPRSVTPSLGPISGPISPSFNHNTDTNHSDIPIYSQVVNYRPHKAPHVNHPKDMPVYGTVMKNPPPEQHGMEGNRSGEQSMLLESGRVAALRRRFLSAPRPDKPVEAQYSSSSSHESISSQSSLSTHSSNSSPPTSKKANSLSTVFWRSIQMRKYPKYHTYHGKSPPQSMDEDRTSPLRTFRSPSELPRTGAPISRPPLARADEVDNHEGPIRSKSESSSSSASSSSQRSTGPAASKGTPGDQSIYDSVGKKGICVRTLYACDADNESELSFQPNQIIVNVRSSKERGWLLGTLNGKTGLVPENYVQAIIQ</sequence>
<dbReference type="Pfam" id="PF14604">
    <property type="entry name" value="SH3_9"/>
    <property type="match status" value="1"/>
</dbReference>
<proteinExistence type="predicted"/>
<evidence type="ECO:0000256" key="4">
    <source>
        <dbReference type="SAM" id="MobiDB-lite"/>
    </source>
</evidence>
<reference evidence="9" key="1">
    <citation type="submission" date="2015-02" db="EMBL/GenBank/DDBJ databases">
        <title>Genome sequencing for Strongylocentrotus purpuratus.</title>
        <authorList>
            <person name="Murali S."/>
            <person name="Liu Y."/>
            <person name="Vee V."/>
            <person name="English A."/>
            <person name="Wang M."/>
            <person name="Skinner E."/>
            <person name="Han Y."/>
            <person name="Muzny D.M."/>
            <person name="Worley K.C."/>
            <person name="Gibbs R.A."/>
        </authorList>
    </citation>
    <scope>NUCLEOTIDE SEQUENCE</scope>
</reference>
<dbReference type="GO" id="GO:0007165">
    <property type="term" value="P:signal transduction"/>
    <property type="evidence" value="ECO:0007669"/>
    <property type="project" value="InterPro"/>
</dbReference>
<dbReference type="CDD" id="cd11882">
    <property type="entry name" value="SH3_GRAF-like"/>
    <property type="match status" value="1"/>
</dbReference>
<dbReference type="PANTHER" id="PTHR12552:SF1">
    <property type="entry name" value="RHO GTPASE-ACTIVATING PROTEIN GRAF"/>
    <property type="match status" value="1"/>
</dbReference>
<dbReference type="OrthoDB" id="3183924at2759"/>
<evidence type="ECO:0000259" key="7">
    <source>
        <dbReference type="PROSITE" id="PS50238"/>
    </source>
</evidence>
<dbReference type="AlphaFoldDB" id="A0A7M7SWF8"/>
<feature type="compositionally biased region" description="Low complexity" evidence="4">
    <location>
        <begin position="595"/>
        <end position="612"/>
    </location>
</feature>
<evidence type="ECO:0000313" key="8">
    <source>
        <dbReference type="EnsemblMetazoa" id="XP_030836219"/>
    </source>
</evidence>
<dbReference type="Proteomes" id="UP000007110">
    <property type="component" value="Unassembled WGS sequence"/>
</dbReference>
<dbReference type="Pfam" id="PF00169">
    <property type="entry name" value="PH"/>
    <property type="match status" value="1"/>
</dbReference>
<dbReference type="InterPro" id="IPR004148">
    <property type="entry name" value="BAR_dom"/>
</dbReference>
<feature type="compositionally biased region" description="Polar residues" evidence="4">
    <location>
        <begin position="726"/>
        <end position="747"/>
    </location>
</feature>
<evidence type="ECO:0000313" key="9">
    <source>
        <dbReference type="Proteomes" id="UP000007110"/>
    </source>
</evidence>
<dbReference type="Gene3D" id="1.10.555.10">
    <property type="entry name" value="Rho GTPase activation protein"/>
    <property type="match status" value="1"/>
</dbReference>
<evidence type="ECO:0000256" key="1">
    <source>
        <dbReference type="ARBA" id="ARBA00022443"/>
    </source>
</evidence>
<dbReference type="InterPro" id="IPR011993">
    <property type="entry name" value="PH-like_dom_sf"/>
</dbReference>
<dbReference type="InterPro" id="IPR008936">
    <property type="entry name" value="Rho_GTPase_activation_prot"/>
</dbReference>
<feature type="domain" description="SH3" evidence="5">
    <location>
        <begin position="992"/>
        <end position="1052"/>
    </location>
</feature>
<feature type="compositionally biased region" description="Low complexity" evidence="4">
    <location>
        <begin position="847"/>
        <end position="882"/>
    </location>
</feature>
<dbReference type="Gene3D" id="2.30.30.40">
    <property type="entry name" value="SH3 Domains"/>
    <property type="match status" value="1"/>
</dbReference>
<evidence type="ECO:0000256" key="3">
    <source>
        <dbReference type="PROSITE-ProRule" id="PRU00192"/>
    </source>
</evidence>
<organism evidence="8 9">
    <name type="scientific">Strongylocentrotus purpuratus</name>
    <name type="common">Purple sea urchin</name>
    <dbReference type="NCBI Taxonomy" id="7668"/>
    <lineage>
        <taxon>Eukaryota</taxon>
        <taxon>Metazoa</taxon>
        <taxon>Echinodermata</taxon>
        <taxon>Eleutherozoa</taxon>
        <taxon>Echinozoa</taxon>
        <taxon>Echinoidea</taxon>
        <taxon>Euechinoidea</taxon>
        <taxon>Echinacea</taxon>
        <taxon>Camarodonta</taxon>
        <taxon>Echinidea</taxon>
        <taxon>Strongylocentrotidae</taxon>
        <taxon>Strongylocentrotus</taxon>
    </lineage>
</organism>
<feature type="region of interest" description="Disordered" evidence="4">
    <location>
        <begin position="899"/>
        <end position="988"/>
    </location>
</feature>
<feature type="domain" description="Rho-GAP" evidence="7">
    <location>
        <begin position="372"/>
        <end position="572"/>
    </location>
</feature>
<dbReference type="GO" id="GO:0005096">
    <property type="term" value="F:GTPase activator activity"/>
    <property type="evidence" value="ECO:0000318"/>
    <property type="project" value="GO_Central"/>
</dbReference>
<feature type="compositionally biased region" description="Low complexity" evidence="4">
    <location>
        <begin position="748"/>
        <end position="759"/>
    </location>
</feature>
<feature type="region of interest" description="Disordered" evidence="4">
    <location>
        <begin position="837"/>
        <end position="882"/>
    </location>
</feature>
<accession>A0A7M7SWF8</accession>
<dbReference type="SUPFAM" id="SSF103657">
    <property type="entry name" value="BAR/IMD domain-like"/>
    <property type="match status" value="1"/>
</dbReference>
<evidence type="ECO:0000259" key="5">
    <source>
        <dbReference type="PROSITE" id="PS50002"/>
    </source>
</evidence>
<dbReference type="SUPFAM" id="SSF50044">
    <property type="entry name" value="SH3-domain"/>
    <property type="match status" value="1"/>
</dbReference>
<evidence type="ECO:0000259" key="6">
    <source>
        <dbReference type="PROSITE" id="PS50003"/>
    </source>
</evidence>
<feature type="domain" description="PH" evidence="6">
    <location>
        <begin position="264"/>
        <end position="367"/>
    </location>
</feature>
<dbReference type="FunCoup" id="A0A7M7SWF8">
    <property type="interactions" value="968"/>
</dbReference>
<dbReference type="Gene3D" id="2.30.29.30">
    <property type="entry name" value="Pleckstrin-homology domain (PH domain)/Phosphotyrosine-binding domain (PTB)"/>
    <property type="match status" value="1"/>
</dbReference>
<keyword evidence="2" id="KW-0343">GTPase activation</keyword>
<dbReference type="SMART" id="SM00326">
    <property type="entry name" value="SH3"/>
    <property type="match status" value="1"/>
</dbReference>
<dbReference type="Pfam" id="PF16746">
    <property type="entry name" value="BAR_3"/>
    <property type="match status" value="1"/>
</dbReference>
<dbReference type="InterPro" id="IPR000198">
    <property type="entry name" value="RhoGAP_dom"/>
</dbReference>
<dbReference type="Gene3D" id="1.20.1270.60">
    <property type="entry name" value="Arfaptin homology (AH) domain/BAR domain"/>
    <property type="match status" value="1"/>
</dbReference>
<reference evidence="8" key="2">
    <citation type="submission" date="2021-01" db="UniProtKB">
        <authorList>
            <consortium name="EnsemblMetazoa"/>
        </authorList>
    </citation>
    <scope>IDENTIFICATION</scope>
</reference>
<keyword evidence="9" id="KW-1185">Reference proteome</keyword>
<dbReference type="SUPFAM" id="SSF50729">
    <property type="entry name" value="PH domain-like"/>
    <property type="match status" value="1"/>
</dbReference>
<dbReference type="SMART" id="SM00324">
    <property type="entry name" value="RhoGAP"/>
    <property type="match status" value="1"/>
</dbReference>
<dbReference type="Pfam" id="PF00620">
    <property type="entry name" value="RhoGAP"/>
    <property type="match status" value="1"/>
</dbReference>
<evidence type="ECO:0008006" key="10">
    <source>
        <dbReference type="Google" id="ProtNLM"/>
    </source>
</evidence>
<feature type="compositionally biased region" description="Low complexity" evidence="4">
    <location>
        <begin position="669"/>
        <end position="679"/>
    </location>
</feature>
<feature type="region of interest" description="Disordered" evidence="4">
    <location>
        <begin position="582"/>
        <end position="759"/>
    </location>
</feature>
<dbReference type="InterPro" id="IPR001849">
    <property type="entry name" value="PH_domain"/>
</dbReference>
<dbReference type="PROSITE" id="PS50002">
    <property type="entry name" value="SH3"/>
    <property type="match status" value="1"/>
</dbReference>
<feature type="region of interest" description="Disordered" evidence="4">
    <location>
        <begin position="801"/>
        <end position="821"/>
    </location>
</feature>
<feature type="compositionally biased region" description="Polar residues" evidence="4">
    <location>
        <begin position="584"/>
        <end position="594"/>
    </location>
</feature>